<dbReference type="EMBL" id="KV417516">
    <property type="protein sequence ID" value="KZP26193.1"/>
    <property type="molecule type" value="Genomic_DNA"/>
</dbReference>
<dbReference type="Pfam" id="PF18759">
    <property type="entry name" value="Plavaka"/>
    <property type="match status" value="1"/>
</dbReference>
<accession>A0A165Z9L2</accession>
<dbReference type="EMBL" id="KV417681">
    <property type="protein sequence ID" value="KZP10358.1"/>
    <property type="molecule type" value="Genomic_DNA"/>
</dbReference>
<feature type="compositionally biased region" description="Polar residues" evidence="1">
    <location>
        <begin position="72"/>
        <end position="84"/>
    </location>
</feature>
<evidence type="ECO:0000313" key="5">
    <source>
        <dbReference type="Proteomes" id="UP000076532"/>
    </source>
</evidence>
<name>A0A165Z9L2_9AGAM</name>
<feature type="compositionally biased region" description="Low complexity" evidence="1">
    <location>
        <begin position="1"/>
        <end position="14"/>
    </location>
</feature>
<evidence type="ECO:0000313" key="3">
    <source>
        <dbReference type="EMBL" id="KZP18016.1"/>
    </source>
</evidence>
<gene>
    <name evidence="4" type="ORF">FIBSPDRAFT_1040983</name>
    <name evidence="3" type="ORF">FIBSPDRAFT_1046426</name>
    <name evidence="2" type="ORF">FIBSPDRAFT_1051368</name>
</gene>
<organism evidence="2 5">
    <name type="scientific">Athelia psychrophila</name>
    <dbReference type="NCBI Taxonomy" id="1759441"/>
    <lineage>
        <taxon>Eukaryota</taxon>
        <taxon>Fungi</taxon>
        <taxon>Dikarya</taxon>
        <taxon>Basidiomycota</taxon>
        <taxon>Agaricomycotina</taxon>
        <taxon>Agaricomycetes</taxon>
        <taxon>Agaricomycetidae</taxon>
        <taxon>Atheliales</taxon>
        <taxon>Atheliaceae</taxon>
        <taxon>Athelia</taxon>
    </lineage>
</organism>
<evidence type="ECO:0000313" key="2">
    <source>
        <dbReference type="EMBL" id="KZP10358.1"/>
    </source>
</evidence>
<dbReference type="OrthoDB" id="3199698at2759"/>
<dbReference type="Proteomes" id="UP000076532">
    <property type="component" value="Unassembled WGS sequence"/>
</dbReference>
<feature type="region of interest" description="Disordered" evidence="1">
    <location>
        <begin position="72"/>
        <end position="94"/>
    </location>
</feature>
<feature type="region of interest" description="Disordered" evidence="1">
    <location>
        <begin position="1"/>
        <end position="60"/>
    </location>
</feature>
<protein>
    <recommendedName>
        <fullName evidence="6">CxC2-like cysteine cluster KDZ transposase-associated domain-containing protein</fullName>
    </recommendedName>
</protein>
<keyword evidence="5" id="KW-1185">Reference proteome</keyword>
<dbReference type="InterPro" id="IPR041078">
    <property type="entry name" value="Plavaka"/>
</dbReference>
<proteinExistence type="predicted"/>
<dbReference type="AlphaFoldDB" id="A0A165Z9L2"/>
<evidence type="ECO:0008006" key="6">
    <source>
        <dbReference type="Google" id="ProtNLM"/>
    </source>
</evidence>
<evidence type="ECO:0000313" key="4">
    <source>
        <dbReference type="EMBL" id="KZP26193.1"/>
    </source>
</evidence>
<reference evidence="2 5" key="1">
    <citation type="journal article" date="2016" name="Mol. Biol. Evol.">
        <title>Comparative Genomics of Early-Diverging Mushroom-Forming Fungi Provides Insights into the Origins of Lignocellulose Decay Capabilities.</title>
        <authorList>
            <person name="Nagy L.G."/>
            <person name="Riley R."/>
            <person name="Tritt A."/>
            <person name="Adam C."/>
            <person name="Daum C."/>
            <person name="Floudas D."/>
            <person name="Sun H."/>
            <person name="Yadav J.S."/>
            <person name="Pangilinan J."/>
            <person name="Larsson K.H."/>
            <person name="Matsuura K."/>
            <person name="Barry K."/>
            <person name="Labutti K."/>
            <person name="Kuo R."/>
            <person name="Ohm R.A."/>
            <person name="Bhattacharya S.S."/>
            <person name="Shirouzu T."/>
            <person name="Yoshinaga Y."/>
            <person name="Martin F.M."/>
            <person name="Grigoriev I.V."/>
            <person name="Hibbett D.S."/>
        </authorList>
    </citation>
    <scope>NUCLEOTIDE SEQUENCE [LARGE SCALE GENOMIC DNA]</scope>
    <source>
        <strain evidence="2 5">CBS 109695</strain>
    </source>
</reference>
<sequence length="919" mass="103279">MAPPTEASSSGSEGANEDVEDENDVRGANTSHRATVEDVEDEGDLRSSGSEESRRETRRHYHSELNAAICDSNGQFLSPNSCPSPRQDPEPTDWGSFTSRTQFELAEFLYKDNQMSAGHIDKLFKIWSDHAASTGSEAPFSNHKQLYSAIDTAPVGDVAWQSFKLKYSGTLPDDGDVPAWMEDEHEVWFRDPRELLRNLLSNSDFDGEFDYTPFQEYDDRGNHRYQDFMSGNWAWRHADEIGKDSATHGAMFVPIILGSDKTTVSVGTGHNEYWPIYMSIGNIRNNVRRAHRDGVVLLGFLPIAKTDKRHAGSEAFRNFRRQLSHTSVAQMLLPLKESFTTPEINRCPDGHFRRTIYGSGPYIGDYPEQCMMTAIVQGWCPKCMAPSSDLEQEAISRTQKLTDQLAAFHELGELWHKFGIVGDIVPFTSDFPRADINELISPDILHQLIKGAFKDHLVTWIEQLIRATHNTEDSQNILDEIDYRISLAAPFSGIRRFPKGRGFKQWTGDDTKALMKVYLAAIDGLVPDRAVRAVRAFTEFCYLARRDIHDTESLEKMDAALAEFHEHRKIFIELGIRADFNLPRQHSGRHWTKLIREFGAPNGLCSSITESKHIKAVKKPWRRSSRYKALRQMLLVNQRLDKLSAARVDFVRRGMLQPPKHSRQSAAVEKAVAAHALDLLADGGPVEGRGILAEVQLAPTVSYRNLEVDVLATTVAQDDIADLLRDFLFQQLHPYAPSAAPNTLPTFKNHVSVHPSALAFFHAPSDLCGTGGITSERIRAVPSWHGGDGRYDCVFVATDQDAPGMLGLDVAQVNAFLSFTHNSTPYQCALVSWFSRIGHKPDENTHMWMLQADFNNRAKTERHCAVISIDSILRAAHLMPMFGNGLTPKGLTPALSLTTIFRGWYVNKFIDYNAFEIAF</sequence>
<evidence type="ECO:0000256" key="1">
    <source>
        <dbReference type="SAM" id="MobiDB-lite"/>
    </source>
</evidence>
<dbReference type="EMBL" id="KV417576">
    <property type="protein sequence ID" value="KZP18016.1"/>
    <property type="molecule type" value="Genomic_DNA"/>
</dbReference>